<dbReference type="Pfam" id="PF09972">
    <property type="entry name" value="DUF2207"/>
    <property type="match status" value="2"/>
</dbReference>
<keyword evidence="6" id="KW-1185">Reference proteome</keyword>
<evidence type="ECO:0000259" key="4">
    <source>
        <dbReference type="Pfam" id="PF20990"/>
    </source>
</evidence>
<gene>
    <name evidence="5" type="ORF">H9L01_01685</name>
</gene>
<dbReference type="Pfam" id="PF20990">
    <property type="entry name" value="DUF2207_C"/>
    <property type="match status" value="1"/>
</dbReference>
<feature type="transmembrane region" description="Helical" evidence="1">
    <location>
        <begin position="667"/>
        <end position="689"/>
    </location>
</feature>
<evidence type="ECO:0000313" key="5">
    <source>
        <dbReference type="EMBL" id="QNN61100.1"/>
    </source>
</evidence>
<feature type="chain" id="PRO_5028837833" evidence="2">
    <location>
        <begin position="23"/>
        <end position="839"/>
    </location>
</feature>
<feature type="transmembrane region" description="Helical" evidence="1">
    <location>
        <begin position="642"/>
        <end position="661"/>
    </location>
</feature>
<dbReference type="Proteomes" id="UP000515928">
    <property type="component" value="Chromosome"/>
</dbReference>
<feature type="domain" description="DUF2207" evidence="3">
    <location>
        <begin position="31"/>
        <end position="191"/>
    </location>
</feature>
<feature type="signal peptide" evidence="2">
    <location>
        <begin position="1"/>
        <end position="22"/>
    </location>
</feature>
<dbReference type="EMBL" id="CP060715">
    <property type="protein sequence ID" value="QNN61100.1"/>
    <property type="molecule type" value="Genomic_DNA"/>
</dbReference>
<feature type="domain" description="DUF2207" evidence="3">
    <location>
        <begin position="235"/>
        <end position="382"/>
    </location>
</feature>
<dbReference type="RefSeq" id="WP_187534219.1">
    <property type="nucleotide sequence ID" value="NZ_CP060715.1"/>
</dbReference>
<dbReference type="KEGG" id="eio:H9L01_01685"/>
<keyword evidence="2" id="KW-0732">Signal</keyword>
<evidence type="ECO:0000256" key="1">
    <source>
        <dbReference type="SAM" id="Phobius"/>
    </source>
</evidence>
<feature type="transmembrane region" description="Helical" evidence="1">
    <location>
        <begin position="576"/>
        <end position="596"/>
    </location>
</feature>
<feature type="transmembrane region" description="Helical" evidence="1">
    <location>
        <begin position="608"/>
        <end position="630"/>
    </location>
</feature>
<name>A0A7G9RZS5_9FIRM</name>
<proteinExistence type="predicted"/>
<evidence type="ECO:0000313" key="6">
    <source>
        <dbReference type="Proteomes" id="UP000515928"/>
    </source>
</evidence>
<organism evidence="5 6">
    <name type="scientific">Erysipelothrix inopinata</name>
    <dbReference type="NCBI Taxonomy" id="225084"/>
    <lineage>
        <taxon>Bacteria</taxon>
        <taxon>Bacillati</taxon>
        <taxon>Bacillota</taxon>
        <taxon>Erysipelotrichia</taxon>
        <taxon>Erysipelotrichales</taxon>
        <taxon>Erysipelotrichaceae</taxon>
        <taxon>Erysipelothrix</taxon>
    </lineage>
</organism>
<protein>
    <submittedName>
        <fullName evidence="5">DUF2207 domain-containing protein</fullName>
    </submittedName>
</protein>
<keyword evidence="1" id="KW-1133">Transmembrane helix</keyword>
<reference evidence="5 6" key="1">
    <citation type="submission" date="2020-08" db="EMBL/GenBank/DDBJ databases">
        <title>Genome sequence of Erysipelothrix inopinata DSM 15511T.</title>
        <authorList>
            <person name="Hyun D.-W."/>
            <person name="Bae J.-W."/>
        </authorList>
    </citation>
    <scope>NUCLEOTIDE SEQUENCE [LARGE SCALE GENOMIC DNA]</scope>
    <source>
        <strain evidence="5 6">DSM 15511</strain>
    </source>
</reference>
<dbReference type="AlphaFoldDB" id="A0A7G9RZS5"/>
<evidence type="ECO:0000259" key="3">
    <source>
        <dbReference type="Pfam" id="PF09972"/>
    </source>
</evidence>
<evidence type="ECO:0000256" key="2">
    <source>
        <dbReference type="SAM" id="SignalP"/>
    </source>
</evidence>
<keyword evidence="1" id="KW-0812">Transmembrane</keyword>
<sequence length="839" mass="95523">MKKFITALLVFLLMLPIVPVSASMNDDVYAENMHVSMDVKDDGRIFVTTVLDMMFNDKRQGIFVDIPQKYDNFVFDGISKSFVFPVTDIDVKNENFTVDSSTEGHIIKIGEAGNYIRGEKRYEYTYVINAQDLGVPGRQFLYQNIVGQNWEFPIKKTTFDIQLPGAFSLQPKFYIEGSQENHDVKYSIQNNKISGSYDMPLYHEPLTMWLEVEDGMFDFSKNPLDPFDLLAMYANNASIKMSVQEDGRILVDNHIEMKLNSQRPYITIPITQEIETRVGSKSESIIYPITDIKVDRRRKDVSNQSEMQMLTFYDDNYFRDSQVLDYSYTINSRDLGKKDMDILVLDLIPRNNPFPYKNLDFEIQFPKDFEPDLSLFETNGSASYEYNSTTKTLTGHVSESFNSSGQEFQLQLPKGYFTYPTFNYTWVGMIVAVVLTAFVYFMYRRHGKEDPIVETVEFTAPEGLSSAEIGYVYRGHSKSKDVVSLIIYWASRGYLTITELDEKGDNIQLNKLKDLDNYTNREELRVFNALFKGRDEITTKKLNNTFGSTVQHATMNMNKRFLKNDEERVFKRQSSVLKWMLFILLPIIPLAVHIFVPYSRSGYAGDLGLMFGLAFPFYLALSIGSTFLLGTKNINTIPSKSTGRFIFGLLLLFLTIGLYPIYNKFNINGFLLVGVNLLYGLAAFCVANMSRRTDQGNRWYGQILGLKRFIEVAEKDRIEMLVDSSPTIFYDILPYAYVLGVTDAWSKKFESIAIEQPDWYHTTRTDFTTFYIWSTLNRSMSTIQSSMVSVPATSKGSSGAVAPSVEALVAVADSAVADSAAVAAEAGNPIVIQYSSSCE</sequence>
<dbReference type="InterPro" id="IPR018702">
    <property type="entry name" value="DUF2207"/>
</dbReference>
<keyword evidence="1" id="KW-0472">Membrane</keyword>
<feature type="transmembrane region" description="Helical" evidence="1">
    <location>
        <begin position="424"/>
        <end position="443"/>
    </location>
</feature>
<accession>A0A7G9RZS5</accession>
<feature type="domain" description="Predicted membrane protein YciQ-like C-terminal" evidence="4">
    <location>
        <begin position="459"/>
        <end position="749"/>
    </location>
</feature>
<dbReference type="InterPro" id="IPR048389">
    <property type="entry name" value="YciQ-like_C"/>
</dbReference>